<name>A0A8H7D6D2_9AGAR</name>
<sequence length="156" mass="17477">MVGTEPSAVPAFKGSCCAVCCPFYSTLRRAVGIRTLTPYGTVSAWKGCLPLQSYKRVSAAEQGGAETPTRQCFTFPDLNQEEAQIKLLHAARLVLPTIPRLLWDQISSILTSMTWICVLLQQENDPSEHEVFKALRKAIRQRVKRLSMKHDNESIK</sequence>
<keyword evidence="2" id="KW-1185">Reference proteome</keyword>
<proteinExistence type="predicted"/>
<dbReference type="AlphaFoldDB" id="A0A8H7D6D2"/>
<dbReference type="Proteomes" id="UP000620124">
    <property type="component" value="Unassembled WGS sequence"/>
</dbReference>
<accession>A0A8H7D6D2</accession>
<dbReference type="EMBL" id="JACAZI010000005">
    <property type="protein sequence ID" value="KAF7360536.1"/>
    <property type="molecule type" value="Genomic_DNA"/>
</dbReference>
<protein>
    <submittedName>
        <fullName evidence="1">Uncharacterized protein</fullName>
    </submittedName>
</protein>
<evidence type="ECO:0000313" key="1">
    <source>
        <dbReference type="EMBL" id="KAF7360536.1"/>
    </source>
</evidence>
<comment type="caution">
    <text evidence="1">The sequence shown here is derived from an EMBL/GenBank/DDBJ whole genome shotgun (WGS) entry which is preliminary data.</text>
</comment>
<evidence type="ECO:0000313" key="2">
    <source>
        <dbReference type="Proteomes" id="UP000620124"/>
    </source>
</evidence>
<organism evidence="1 2">
    <name type="scientific">Mycena venus</name>
    <dbReference type="NCBI Taxonomy" id="2733690"/>
    <lineage>
        <taxon>Eukaryota</taxon>
        <taxon>Fungi</taxon>
        <taxon>Dikarya</taxon>
        <taxon>Basidiomycota</taxon>
        <taxon>Agaricomycotina</taxon>
        <taxon>Agaricomycetes</taxon>
        <taxon>Agaricomycetidae</taxon>
        <taxon>Agaricales</taxon>
        <taxon>Marasmiineae</taxon>
        <taxon>Mycenaceae</taxon>
        <taxon>Mycena</taxon>
    </lineage>
</organism>
<reference evidence="1" key="1">
    <citation type="submission" date="2020-05" db="EMBL/GenBank/DDBJ databases">
        <title>Mycena genomes resolve the evolution of fungal bioluminescence.</title>
        <authorList>
            <person name="Tsai I.J."/>
        </authorList>
    </citation>
    <scope>NUCLEOTIDE SEQUENCE</scope>
    <source>
        <strain evidence="1">CCC161011</strain>
    </source>
</reference>
<gene>
    <name evidence="1" type="ORF">MVEN_00784600</name>
</gene>